<feature type="repeat" description="TPR" evidence="3">
    <location>
        <begin position="299"/>
        <end position="332"/>
    </location>
</feature>
<dbReference type="EMBL" id="LACI01001950">
    <property type="protein sequence ID" value="KJU83322.1"/>
    <property type="molecule type" value="Genomic_DNA"/>
</dbReference>
<evidence type="ECO:0000256" key="3">
    <source>
        <dbReference type="PROSITE-ProRule" id="PRU00339"/>
    </source>
</evidence>
<dbReference type="PANTHER" id="PTHR44227">
    <property type="match status" value="1"/>
</dbReference>
<keyword evidence="4" id="KW-0472">Membrane</keyword>
<evidence type="ECO:0000313" key="5">
    <source>
        <dbReference type="EMBL" id="KJU83322.1"/>
    </source>
</evidence>
<sequence length="437" mass="48380">MAYERDGLAKALALSAIFFFFSLLSKENGIAFVIVAFIYALTTRMNRKDILITIGMLSTVVVLYFVLRRGAGLRDVLMKPGSKGAFLSSGISVGGFIHTFVYGCAFYVEKLLLPINLTLMPKIPTSPIYIVVFLLPIICGMTLYLRGLKAALFYLLWIAATLLPSLTIMFSQVANPLGERYLYLPSVGLASLVGLAGYKNLVSPSLDNQGKWRLSPGRMVFMTTAIILLLTSSYLTHDRLKVWKNDLLLWQDTVKKTPDSVVARTNYGIALLQEKNLTAAEDELTIAINHPGSSPEQTSVILNTLATLYMKRADYVKAEALLNKGLEADPNNLTARNNLGYLYMRRSELSADDKQALLKKAITLFEQALSVSPYLRHTRFNLGLCYLELNRLDQAEAALSAVIDGDPGGELAKKATYFLQLTRTRKEETLKNSGSAF</sequence>
<feature type="transmembrane region" description="Helical" evidence="4">
    <location>
        <begin position="152"/>
        <end position="174"/>
    </location>
</feature>
<keyword evidence="1" id="KW-0677">Repeat</keyword>
<proteinExistence type="predicted"/>
<evidence type="ECO:0000256" key="2">
    <source>
        <dbReference type="ARBA" id="ARBA00022803"/>
    </source>
</evidence>
<evidence type="ECO:0000256" key="4">
    <source>
        <dbReference type="SAM" id="Phobius"/>
    </source>
</evidence>
<dbReference type="PANTHER" id="PTHR44227:SF3">
    <property type="entry name" value="PROTEIN O-MANNOSYL-TRANSFERASE TMTC4"/>
    <property type="match status" value="1"/>
</dbReference>
<dbReference type="AlphaFoldDB" id="A0A0F3GNE5"/>
<keyword evidence="4" id="KW-1133">Transmembrane helix</keyword>
<keyword evidence="4" id="KW-0812">Transmembrane</keyword>
<dbReference type="SUPFAM" id="SSF48452">
    <property type="entry name" value="TPR-like"/>
    <property type="match status" value="1"/>
</dbReference>
<protein>
    <submittedName>
        <fullName evidence="5">Uncharacterized protein</fullName>
    </submittedName>
</protein>
<accession>A0A0F3GNE5</accession>
<dbReference type="Pfam" id="PF13432">
    <property type="entry name" value="TPR_16"/>
    <property type="match status" value="1"/>
</dbReference>
<feature type="transmembrane region" description="Helical" evidence="4">
    <location>
        <begin position="128"/>
        <end position="145"/>
    </location>
</feature>
<dbReference type="PATRIC" id="fig|29290.4.peg.5937"/>
<dbReference type="InterPro" id="IPR052346">
    <property type="entry name" value="O-mannosyl-transferase_TMTC"/>
</dbReference>
<feature type="transmembrane region" description="Helical" evidence="4">
    <location>
        <begin position="12"/>
        <end position="38"/>
    </location>
</feature>
<keyword evidence="6" id="KW-1185">Reference proteome</keyword>
<name>A0A0F3GNE5_9BACT</name>
<organism evidence="5 6">
    <name type="scientific">Candidatus Magnetobacterium bavaricum</name>
    <dbReference type="NCBI Taxonomy" id="29290"/>
    <lineage>
        <taxon>Bacteria</taxon>
        <taxon>Pseudomonadati</taxon>
        <taxon>Nitrospirota</taxon>
        <taxon>Thermodesulfovibrionia</taxon>
        <taxon>Thermodesulfovibrionales</taxon>
        <taxon>Candidatus Magnetobacteriaceae</taxon>
        <taxon>Candidatus Magnetobacterium</taxon>
    </lineage>
</organism>
<feature type="transmembrane region" description="Helical" evidence="4">
    <location>
        <begin position="87"/>
        <end position="108"/>
    </location>
</feature>
<feature type="transmembrane region" description="Helical" evidence="4">
    <location>
        <begin position="219"/>
        <end position="236"/>
    </location>
</feature>
<dbReference type="Proteomes" id="UP000033423">
    <property type="component" value="Unassembled WGS sequence"/>
</dbReference>
<keyword evidence="2 3" id="KW-0802">TPR repeat</keyword>
<dbReference type="Pfam" id="PF14559">
    <property type="entry name" value="TPR_19"/>
    <property type="match status" value="1"/>
</dbReference>
<evidence type="ECO:0000256" key="1">
    <source>
        <dbReference type="ARBA" id="ARBA00022737"/>
    </source>
</evidence>
<feature type="transmembrane region" description="Helical" evidence="4">
    <location>
        <begin position="50"/>
        <end position="67"/>
    </location>
</feature>
<dbReference type="Gene3D" id="1.25.40.10">
    <property type="entry name" value="Tetratricopeptide repeat domain"/>
    <property type="match status" value="1"/>
</dbReference>
<reference evidence="5 6" key="1">
    <citation type="submission" date="2015-02" db="EMBL/GenBank/DDBJ databases">
        <title>Single-cell genomics of uncultivated deep-branching MTB reveals a conserved set of magnetosome genes.</title>
        <authorList>
            <person name="Kolinko S."/>
            <person name="Richter M."/>
            <person name="Glockner F.O."/>
            <person name="Brachmann A."/>
            <person name="Schuler D."/>
        </authorList>
    </citation>
    <scope>NUCLEOTIDE SEQUENCE [LARGE SCALE GENOMIC DNA]</scope>
    <source>
        <strain evidence="5">TM-1</strain>
    </source>
</reference>
<dbReference type="PROSITE" id="PS50005">
    <property type="entry name" value="TPR"/>
    <property type="match status" value="1"/>
</dbReference>
<dbReference type="InterPro" id="IPR019734">
    <property type="entry name" value="TPR_rpt"/>
</dbReference>
<evidence type="ECO:0000313" key="6">
    <source>
        <dbReference type="Proteomes" id="UP000033423"/>
    </source>
</evidence>
<dbReference type="SMART" id="SM00028">
    <property type="entry name" value="TPR"/>
    <property type="match status" value="3"/>
</dbReference>
<gene>
    <name evidence="5" type="ORF">MBAV_004474</name>
</gene>
<dbReference type="InterPro" id="IPR011990">
    <property type="entry name" value="TPR-like_helical_dom_sf"/>
</dbReference>
<comment type="caution">
    <text evidence="5">The sequence shown here is derived from an EMBL/GenBank/DDBJ whole genome shotgun (WGS) entry which is preliminary data.</text>
</comment>